<proteinExistence type="predicted"/>
<dbReference type="InParanoid" id="A0A1X7ULK2"/>
<accession>A0A1X7ULK2</accession>
<dbReference type="AlphaFoldDB" id="A0A1X7ULK2"/>
<name>A0A1X7ULK2_AMPQE</name>
<dbReference type="EnsemblMetazoa" id="Aqu2.1.28546_001">
    <property type="protein sequence ID" value="Aqu2.1.28546_001"/>
    <property type="gene ID" value="Aqu2.1.28546"/>
</dbReference>
<protein>
    <submittedName>
        <fullName evidence="1">Uncharacterized protein</fullName>
    </submittedName>
</protein>
<organism evidence="1">
    <name type="scientific">Amphimedon queenslandica</name>
    <name type="common">Sponge</name>
    <dbReference type="NCBI Taxonomy" id="400682"/>
    <lineage>
        <taxon>Eukaryota</taxon>
        <taxon>Metazoa</taxon>
        <taxon>Porifera</taxon>
        <taxon>Demospongiae</taxon>
        <taxon>Heteroscleromorpha</taxon>
        <taxon>Haplosclerida</taxon>
        <taxon>Niphatidae</taxon>
        <taxon>Amphimedon</taxon>
    </lineage>
</organism>
<evidence type="ECO:0000313" key="1">
    <source>
        <dbReference type="EnsemblMetazoa" id="Aqu2.1.28546_001"/>
    </source>
</evidence>
<sequence length="45" mass="5240">QQDQKQVHIDCYVHQLLVLQYISHWSCSINIIAIAKLMIQSETSL</sequence>
<reference evidence="1" key="1">
    <citation type="submission" date="2017-05" db="UniProtKB">
        <authorList>
            <consortium name="EnsemblMetazoa"/>
        </authorList>
    </citation>
    <scope>IDENTIFICATION</scope>
</reference>